<dbReference type="Pfam" id="PF03684">
    <property type="entry name" value="UPF0179"/>
    <property type="match status" value="1"/>
</dbReference>
<gene>
    <name evidence="3" type="ORF">GCM10007108_07100</name>
</gene>
<dbReference type="PIRSF" id="PIRSF006595">
    <property type="entry name" value="UCP006595"/>
    <property type="match status" value="1"/>
</dbReference>
<dbReference type="PANTHER" id="PTHR40699">
    <property type="entry name" value="UPF0179 PROTEIN MJ1627"/>
    <property type="match status" value="1"/>
</dbReference>
<evidence type="ECO:0000313" key="4">
    <source>
        <dbReference type="Proteomes" id="UP000632195"/>
    </source>
</evidence>
<dbReference type="RefSeq" id="WP_188680368.1">
    <property type="nucleotide sequence ID" value="NZ_BMNY01000001.1"/>
</dbReference>
<reference evidence="3" key="1">
    <citation type="journal article" date="2014" name="Int. J. Syst. Evol. Microbiol.">
        <title>Complete genome sequence of Corynebacterium casei LMG S-19264T (=DSM 44701T), isolated from a smear-ripened cheese.</title>
        <authorList>
            <consortium name="US DOE Joint Genome Institute (JGI-PGF)"/>
            <person name="Walter F."/>
            <person name="Albersmeier A."/>
            <person name="Kalinowski J."/>
            <person name="Ruckert C."/>
        </authorList>
    </citation>
    <scope>NUCLEOTIDE SEQUENCE</scope>
    <source>
        <strain evidence="3">JCM 13583</strain>
    </source>
</reference>
<dbReference type="AlphaFoldDB" id="A0AA37BQT9"/>
<proteinExistence type="inferred from homology"/>
<dbReference type="Proteomes" id="UP000632195">
    <property type="component" value="Unassembled WGS sequence"/>
</dbReference>
<comment type="similarity">
    <text evidence="1 2">Belongs to the UPF0179 family.</text>
</comment>
<protein>
    <recommendedName>
        <fullName evidence="2">UPF0179 protein GCM10007108_07100</fullName>
    </recommendedName>
</protein>
<dbReference type="InterPro" id="IPR005369">
    <property type="entry name" value="UPF0179"/>
</dbReference>
<dbReference type="PANTHER" id="PTHR40699:SF1">
    <property type="entry name" value="UPF0179 PROTEIN MJ1627"/>
    <property type="match status" value="1"/>
</dbReference>
<keyword evidence="4" id="KW-1185">Reference proteome</keyword>
<reference evidence="3" key="2">
    <citation type="submission" date="2022-09" db="EMBL/GenBank/DDBJ databases">
        <authorList>
            <person name="Sun Q."/>
            <person name="Ohkuma M."/>
        </authorList>
    </citation>
    <scope>NUCLEOTIDE SEQUENCE</scope>
    <source>
        <strain evidence="3">JCM 13583</strain>
    </source>
</reference>
<evidence type="ECO:0000313" key="3">
    <source>
        <dbReference type="EMBL" id="GGM71565.1"/>
    </source>
</evidence>
<accession>A0AA37BQT9</accession>
<evidence type="ECO:0000256" key="2">
    <source>
        <dbReference type="HAMAP-Rule" id="MF_00498"/>
    </source>
</evidence>
<comment type="caution">
    <text evidence="3">The sequence shown here is derived from an EMBL/GenBank/DDBJ whole genome shotgun (WGS) entry which is preliminary data.</text>
</comment>
<name>A0AA37BQT9_9ARCH</name>
<organism evidence="3 4">
    <name type="scientific">Thermogymnomonas acidicola</name>
    <dbReference type="NCBI Taxonomy" id="399579"/>
    <lineage>
        <taxon>Archaea</taxon>
        <taxon>Methanobacteriati</taxon>
        <taxon>Thermoplasmatota</taxon>
        <taxon>Thermoplasmata</taxon>
        <taxon>Thermoplasmatales</taxon>
        <taxon>Thermogymnomonas</taxon>
    </lineage>
</organism>
<evidence type="ECO:0000256" key="1">
    <source>
        <dbReference type="ARBA" id="ARBA00010824"/>
    </source>
</evidence>
<sequence>MAKITLIGVDLAREGLEFTFVTPLVGCASCKIKNVCFNLEPGRNYRITKVRDKVNPCFVFNRDQVATVEVEEIQEYVNMQFGKKLQEGSTITLKSMNCDHITCPNIEVCNLVHKREGTKATIKAIEGRLECPKGYDMRRVSISIIQ</sequence>
<dbReference type="EMBL" id="BMNY01000001">
    <property type="protein sequence ID" value="GGM71565.1"/>
    <property type="molecule type" value="Genomic_DNA"/>
</dbReference>
<dbReference type="HAMAP" id="MF_00498">
    <property type="entry name" value="UPF0179"/>
    <property type="match status" value="1"/>
</dbReference>